<dbReference type="Proteomes" id="UP000008281">
    <property type="component" value="Unassembled WGS sequence"/>
</dbReference>
<dbReference type="EMBL" id="DS268408">
    <property type="protein sequence ID" value="EFO86069.1"/>
    <property type="molecule type" value="Genomic_DNA"/>
</dbReference>
<dbReference type="PANTHER" id="PTHR11238">
    <property type="entry name" value="PROMININ ISOFORM D-RELATED"/>
    <property type="match status" value="1"/>
</dbReference>
<dbReference type="AlphaFoldDB" id="E3LFM6"/>
<evidence type="ECO:0000313" key="2">
    <source>
        <dbReference type="EMBL" id="EFO86069.1"/>
    </source>
</evidence>
<proteinExistence type="predicted"/>
<accession>E3LFM6</accession>
<feature type="compositionally biased region" description="Polar residues" evidence="1">
    <location>
        <begin position="93"/>
        <end position="108"/>
    </location>
</feature>
<gene>
    <name evidence="2" type="ORF">CRE_02204</name>
</gene>
<organism evidence="3">
    <name type="scientific">Caenorhabditis remanei</name>
    <name type="common">Caenorhabditis vulgaris</name>
    <dbReference type="NCBI Taxonomy" id="31234"/>
    <lineage>
        <taxon>Eukaryota</taxon>
        <taxon>Metazoa</taxon>
        <taxon>Ecdysozoa</taxon>
        <taxon>Nematoda</taxon>
        <taxon>Chromadorea</taxon>
        <taxon>Rhabditida</taxon>
        <taxon>Rhabditina</taxon>
        <taxon>Rhabditomorpha</taxon>
        <taxon>Rhabditoidea</taxon>
        <taxon>Rhabditidae</taxon>
        <taxon>Peloderinae</taxon>
        <taxon>Caenorhabditis</taxon>
    </lineage>
</organism>
<dbReference type="STRING" id="31234.E3LFM6"/>
<protein>
    <submittedName>
        <fullName evidence="2">Uncharacterized protein</fullName>
    </submittedName>
</protein>
<dbReference type="eggNOG" id="ENOG502T0UG">
    <property type="taxonomic scope" value="Eukaryota"/>
</dbReference>
<dbReference type="PANTHER" id="PTHR11238:SF9">
    <property type="entry name" value="PROMININ, ISOFORM D"/>
    <property type="match status" value="1"/>
</dbReference>
<keyword evidence="3" id="KW-1185">Reference proteome</keyword>
<evidence type="ECO:0000313" key="3">
    <source>
        <dbReference type="Proteomes" id="UP000008281"/>
    </source>
</evidence>
<dbReference type="OrthoDB" id="5818040at2759"/>
<feature type="region of interest" description="Disordered" evidence="1">
    <location>
        <begin position="86"/>
        <end position="108"/>
    </location>
</feature>
<name>E3LFM6_CAERE</name>
<dbReference type="InParanoid" id="E3LFM6"/>
<reference evidence="2" key="1">
    <citation type="submission" date="2007-07" db="EMBL/GenBank/DDBJ databases">
        <title>PCAP assembly of the Caenorhabditis remanei genome.</title>
        <authorList>
            <consortium name="The Caenorhabditis remanei Sequencing Consortium"/>
            <person name="Wilson R.K."/>
        </authorList>
    </citation>
    <scope>NUCLEOTIDE SEQUENCE [LARGE SCALE GENOMIC DNA]</scope>
    <source>
        <strain evidence="2">PB4641</strain>
    </source>
</reference>
<sequence length="108" mass="12796">MIKTHFYSFSRYDIFTKPVISSTSNTGRRLPRVRPYDMDVVQPTEYDYEQTAAQMQRVQVLPDERHPNMSPSYFDTQNYGTRNTRFNDVDLFDNQSNNGSTQRGLRRM</sequence>
<dbReference type="HOGENOM" id="CLU_2199400_0_0_1"/>
<evidence type="ECO:0000256" key="1">
    <source>
        <dbReference type="SAM" id="MobiDB-lite"/>
    </source>
</evidence>